<evidence type="ECO:0000256" key="1">
    <source>
        <dbReference type="SAM" id="MobiDB-lite"/>
    </source>
</evidence>
<dbReference type="AlphaFoldDB" id="A0A6B1DUM9"/>
<dbReference type="PANTHER" id="PTHR34404">
    <property type="entry name" value="REGULATORY PROTEIN, FMDB FAMILY"/>
    <property type="match status" value="1"/>
</dbReference>
<protein>
    <submittedName>
        <fullName evidence="3">Zinc ribbon domain-containing protein</fullName>
    </submittedName>
</protein>
<feature type="compositionally biased region" description="Low complexity" evidence="1">
    <location>
        <begin position="102"/>
        <end position="125"/>
    </location>
</feature>
<sequence>MPLYEFTCTHCSEHFEQILSFSMTEAPACPHCRSTATRRLMSMPAIHFKGSGFYKTDSANGKEKAEEKDDTDVKADAKDADPQSGKDSSTKGDGSDSGPRETATPPKTAKTADKAQQGKAKTAAG</sequence>
<proteinExistence type="predicted"/>
<feature type="domain" description="Putative regulatory protein FmdB zinc ribbon" evidence="2">
    <location>
        <begin position="1"/>
        <end position="42"/>
    </location>
</feature>
<accession>A0A6B1DUM9</accession>
<gene>
    <name evidence="3" type="ORF">F4Y08_14555</name>
</gene>
<dbReference type="SMART" id="SM00834">
    <property type="entry name" value="CxxC_CXXC_SSSS"/>
    <property type="match status" value="1"/>
</dbReference>
<feature type="region of interest" description="Disordered" evidence="1">
    <location>
        <begin position="50"/>
        <end position="125"/>
    </location>
</feature>
<dbReference type="PANTHER" id="PTHR34404:SF2">
    <property type="entry name" value="CONSERVED SERINE RICH PROTEIN"/>
    <property type="match status" value="1"/>
</dbReference>
<comment type="caution">
    <text evidence="3">The sequence shown here is derived from an EMBL/GenBank/DDBJ whole genome shotgun (WGS) entry which is preliminary data.</text>
</comment>
<dbReference type="NCBIfam" id="TIGR02605">
    <property type="entry name" value="CxxC_CxxC_SSSS"/>
    <property type="match status" value="1"/>
</dbReference>
<evidence type="ECO:0000313" key="3">
    <source>
        <dbReference type="EMBL" id="MYD91530.1"/>
    </source>
</evidence>
<organism evidence="3">
    <name type="scientific">Caldilineaceae bacterium SB0662_bin_9</name>
    <dbReference type="NCBI Taxonomy" id="2605258"/>
    <lineage>
        <taxon>Bacteria</taxon>
        <taxon>Bacillati</taxon>
        <taxon>Chloroflexota</taxon>
        <taxon>Caldilineae</taxon>
        <taxon>Caldilineales</taxon>
        <taxon>Caldilineaceae</taxon>
    </lineage>
</organism>
<reference evidence="3" key="1">
    <citation type="submission" date="2019-09" db="EMBL/GenBank/DDBJ databases">
        <title>Characterisation of the sponge microbiome using genome-centric metagenomics.</title>
        <authorList>
            <person name="Engelberts J.P."/>
            <person name="Robbins S.J."/>
            <person name="De Goeij J.M."/>
            <person name="Aranda M."/>
            <person name="Bell S.C."/>
            <person name="Webster N.S."/>
        </authorList>
    </citation>
    <scope>NUCLEOTIDE SEQUENCE</scope>
    <source>
        <strain evidence="3">SB0662_bin_9</strain>
    </source>
</reference>
<evidence type="ECO:0000259" key="2">
    <source>
        <dbReference type="SMART" id="SM00834"/>
    </source>
</evidence>
<dbReference type="Pfam" id="PF09723">
    <property type="entry name" value="Zn_ribbon_8"/>
    <property type="match status" value="1"/>
</dbReference>
<feature type="compositionally biased region" description="Basic and acidic residues" evidence="1">
    <location>
        <begin position="60"/>
        <end position="81"/>
    </location>
</feature>
<dbReference type="EMBL" id="VXPY01000100">
    <property type="protein sequence ID" value="MYD91530.1"/>
    <property type="molecule type" value="Genomic_DNA"/>
</dbReference>
<name>A0A6B1DUM9_9CHLR</name>
<dbReference type="InterPro" id="IPR013429">
    <property type="entry name" value="Regulatory_FmdB_Zinc_ribbon"/>
</dbReference>